<evidence type="ECO:0000256" key="11">
    <source>
        <dbReference type="RuleBase" id="RU365090"/>
    </source>
</evidence>
<dbReference type="SUPFAM" id="SSF53218">
    <property type="entry name" value="Molybdenum cofactor biosynthesis proteins"/>
    <property type="match status" value="1"/>
</dbReference>
<dbReference type="SUPFAM" id="SSF63867">
    <property type="entry name" value="MoeA C-terminal domain-like"/>
    <property type="match status" value="1"/>
</dbReference>
<dbReference type="Gene3D" id="2.170.190.11">
    <property type="entry name" value="Molybdopterin biosynthesis moea protein, domain 3"/>
    <property type="match status" value="1"/>
</dbReference>
<comment type="function">
    <text evidence="2 11">Catalyzes the insertion of molybdate into adenylated molybdopterin with the concomitant release of AMP.</text>
</comment>
<dbReference type="UniPathway" id="UPA00344"/>
<keyword evidence="8 11" id="KW-0460">Magnesium</keyword>
<dbReference type="KEGG" id="tso:IZ6_26020"/>
<evidence type="ECO:0000256" key="9">
    <source>
        <dbReference type="ARBA" id="ARBA00023150"/>
    </source>
</evidence>
<dbReference type="CDD" id="cd00887">
    <property type="entry name" value="MoeA"/>
    <property type="match status" value="1"/>
</dbReference>
<keyword evidence="9 11" id="KW-0501">Molybdenum cofactor biosynthesis</keyword>
<dbReference type="PANTHER" id="PTHR10192">
    <property type="entry name" value="MOLYBDOPTERIN BIOSYNTHESIS PROTEIN"/>
    <property type="match status" value="1"/>
</dbReference>
<evidence type="ECO:0000256" key="7">
    <source>
        <dbReference type="ARBA" id="ARBA00022723"/>
    </source>
</evidence>
<keyword evidence="14" id="KW-1185">Reference proteome</keyword>
<dbReference type="NCBIfam" id="TIGR00177">
    <property type="entry name" value="molyb_syn"/>
    <property type="match status" value="1"/>
</dbReference>
<dbReference type="PROSITE" id="PS01079">
    <property type="entry name" value="MOCF_BIOSYNTHESIS_2"/>
    <property type="match status" value="1"/>
</dbReference>
<dbReference type="AlphaFoldDB" id="A0A6S6QVB3"/>
<feature type="domain" description="MoaB/Mog" evidence="12">
    <location>
        <begin position="191"/>
        <end position="328"/>
    </location>
</feature>
<evidence type="ECO:0000256" key="5">
    <source>
        <dbReference type="ARBA" id="ARBA00022505"/>
    </source>
</evidence>
<proteinExistence type="inferred from homology"/>
<evidence type="ECO:0000256" key="10">
    <source>
        <dbReference type="ARBA" id="ARBA00047317"/>
    </source>
</evidence>
<dbReference type="Pfam" id="PF03453">
    <property type="entry name" value="MoeA_N"/>
    <property type="match status" value="1"/>
</dbReference>
<dbReference type="EC" id="2.10.1.1" evidence="11"/>
<dbReference type="GO" id="GO:0061599">
    <property type="term" value="F:molybdopterin molybdotransferase activity"/>
    <property type="evidence" value="ECO:0007669"/>
    <property type="project" value="UniProtKB-UniRule"/>
</dbReference>
<dbReference type="InterPro" id="IPR001453">
    <property type="entry name" value="MoaB/Mog_dom"/>
</dbReference>
<evidence type="ECO:0000256" key="1">
    <source>
        <dbReference type="ARBA" id="ARBA00001946"/>
    </source>
</evidence>
<dbReference type="EMBL" id="AP023361">
    <property type="protein sequence ID" value="BCJ91867.1"/>
    <property type="molecule type" value="Genomic_DNA"/>
</dbReference>
<comment type="pathway">
    <text evidence="3 11">Cofactor biosynthesis; molybdopterin biosynthesis.</text>
</comment>
<dbReference type="SMART" id="SM00852">
    <property type="entry name" value="MoCF_biosynth"/>
    <property type="match status" value="1"/>
</dbReference>
<dbReference type="Proteomes" id="UP000515317">
    <property type="component" value="Chromosome"/>
</dbReference>
<sequence length="417" mass="44131">MAQLSDDCFAFGGELMPIEAGLALIGERVVPVTDIETVSLIDADGRILAEDVIAPLALPGYDNSAVDGWAVRHADLNPGGETILPVVTRIAAGDRSPHAVGKGESARIFTGAMMPDGTDTVFMQEDVREEDGRVILPAGLKKGANRRLAGEDIATGAPALASGLRLQPQHVSLASALGLTGLKVRRRLKVAVLSTGDELVEPGRPLQPGMLHDSNRVMMAALLRRAGCEVTDIGMYRDEPDALGKAILAAAKGHDLIISSGGVSTGEEDYTRRVVETVGTLVHWRLAIKPGRPVAMAVVDGVPFVGLPGNPVAVFVTFVNIVRALVARLSGESWTPSTAVPVKSGFAYKKKTGRREFVRVSLVREADGSIVAHKHPREGAGVITSLTETTGFVELPEPVTAVAEGDLIAYRSYENMF</sequence>
<evidence type="ECO:0000256" key="3">
    <source>
        <dbReference type="ARBA" id="ARBA00005046"/>
    </source>
</evidence>
<dbReference type="Pfam" id="PF03454">
    <property type="entry name" value="MoeA_C"/>
    <property type="match status" value="1"/>
</dbReference>
<protein>
    <recommendedName>
        <fullName evidence="11">Molybdopterin molybdenumtransferase</fullName>
        <ecNumber evidence="11">2.10.1.1</ecNumber>
    </recommendedName>
</protein>
<dbReference type="InterPro" id="IPR036688">
    <property type="entry name" value="MoeA_C_domain_IV_sf"/>
</dbReference>
<name>A0A6S6QVB3_9HYPH</name>
<reference evidence="13 14" key="1">
    <citation type="submission" date="2020-08" db="EMBL/GenBank/DDBJ databases">
        <title>Genome sequence of Rhizobiales bacterium strain IZ6.</title>
        <authorList>
            <person name="Nakai R."/>
            <person name="Naganuma T."/>
        </authorList>
    </citation>
    <scope>NUCLEOTIDE SEQUENCE [LARGE SCALE GENOMIC DNA]</scope>
    <source>
        <strain evidence="13 14">IZ6</strain>
    </source>
</reference>
<dbReference type="GO" id="GO:0046872">
    <property type="term" value="F:metal ion binding"/>
    <property type="evidence" value="ECO:0007669"/>
    <property type="project" value="UniProtKB-UniRule"/>
</dbReference>
<dbReference type="Gene3D" id="3.90.105.10">
    <property type="entry name" value="Molybdopterin biosynthesis moea protein, domain 2"/>
    <property type="match status" value="1"/>
</dbReference>
<dbReference type="InterPro" id="IPR036135">
    <property type="entry name" value="MoeA_linker/N_sf"/>
</dbReference>
<gene>
    <name evidence="13" type="primary">moeA_2</name>
    <name evidence="13" type="ORF">IZ6_26020</name>
</gene>
<organism evidence="13 14">
    <name type="scientific">Terrihabitans soli</name>
    <dbReference type="NCBI Taxonomy" id="708113"/>
    <lineage>
        <taxon>Bacteria</taxon>
        <taxon>Pseudomonadati</taxon>
        <taxon>Pseudomonadota</taxon>
        <taxon>Alphaproteobacteria</taxon>
        <taxon>Hyphomicrobiales</taxon>
        <taxon>Terrihabitans</taxon>
    </lineage>
</organism>
<dbReference type="InterPro" id="IPR008284">
    <property type="entry name" value="MoCF_biosynth_CS"/>
</dbReference>
<keyword evidence="5 11" id="KW-0500">Molybdenum</keyword>
<dbReference type="Gene3D" id="2.40.340.10">
    <property type="entry name" value="MoeA, C-terminal, domain IV"/>
    <property type="match status" value="1"/>
</dbReference>
<evidence type="ECO:0000256" key="8">
    <source>
        <dbReference type="ARBA" id="ARBA00022842"/>
    </source>
</evidence>
<evidence type="ECO:0000259" key="12">
    <source>
        <dbReference type="SMART" id="SM00852"/>
    </source>
</evidence>
<dbReference type="Gene3D" id="3.40.980.10">
    <property type="entry name" value="MoaB/Mog-like domain"/>
    <property type="match status" value="1"/>
</dbReference>
<dbReference type="InterPro" id="IPR038987">
    <property type="entry name" value="MoeA-like"/>
</dbReference>
<dbReference type="RefSeq" id="WP_222875486.1">
    <property type="nucleotide sequence ID" value="NZ_AP023361.1"/>
</dbReference>
<dbReference type="InterPro" id="IPR036425">
    <property type="entry name" value="MoaB/Mog-like_dom_sf"/>
</dbReference>
<dbReference type="InterPro" id="IPR005111">
    <property type="entry name" value="MoeA_C_domain_IV"/>
</dbReference>
<comment type="similarity">
    <text evidence="4 11">Belongs to the MoeA family.</text>
</comment>
<dbReference type="GO" id="GO:0006777">
    <property type="term" value="P:Mo-molybdopterin cofactor biosynthetic process"/>
    <property type="evidence" value="ECO:0007669"/>
    <property type="project" value="UniProtKB-UniRule"/>
</dbReference>
<keyword evidence="6 11" id="KW-0808">Transferase</keyword>
<dbReference type="GO" id="GO:0005829">
    <property type="term" value="C:cytosol"/>
    <property type="evidence" value="ECO:0007669"/>
    <property type="project" value="TreeGrafter"/>
</dbReference>
<dbReference type="Pfam" id="PF00994">
    <property type="entry name" value="MoCF_biosynth"/>
    <property type="match status" value="1"/>
</dbReference>
<keyword evidence="7 11" id="KW-0479">Metal-binding</keyword>
<accession>A0A6S6QVB3</accession>
<evidence type="ECO:0000256" key="2">
    <source>
        <dbReference type="ARBA" id="ARBA00002901"/>
    </source>
</evidence>
<comment type="cofactor">
    <cofactor evidence="1 11">
        <name>Mg(2+)</name>
        <dbReference type="ChEBI" id="CHEBI:18420"/>
    </cofactor>
</comment>
<dbReference type="FunFam" id="3.40.980.10:FF:000004">
    <property type="entry name" value="Molybdopterin molybdenumtransferase"/>
    <property type="match status" value="1"/>
</dbReference>
<evidence type="ECO:0000256" key="4">
    <source>
        <dbReference type="ARBA" id="ARBA00010763"/>
    </source>
</evidence>
<dbReference type="InterPro" id="IPR005110">
    <property type="entry name" value="MoeA_linker/N"/>
</dbReference>
<evidence type="ECO:0000313" key="13">
    <source>
        <dbReference type="EMBL" id="BCJ91867.1"/>
    </source>
</evidence>
<evidence type="ECO:0000313" key="14">
    <source>
        <dbReference type="Proteomes" id="UP000515317"/>
    </source>
</evidence>
<dbReference type="PANTHER" id="PTHR10192:SF5">
    <property type="entry name" value="GEPHYRIN"/>
    <property type="match status" value="1"/>
</dbReference>
<comment type="catalytic activity">
    <reaction evidence="10">
        <text>adenylyl-molybdopterin + molybdate = Mo-molybdopterin + AMP + H(+)</text>
        <dbReference type="Rhea" id="RHEA:35047"/>
        <dbReference type="ChEBI" id="CHEBI:15378"/>
        <dbReference type="ChEBI" id="CHEBI:36264"/>
        <dbReference type="ChEBI" id="CHEBI:62727"/>
        <dbReference type="ChEBI" id="CHEBI:71302"/>
        <dbReference type="ChEBI" id="CHEBI:456215"/>
        <dbReference type="EC" id="2.10.1.1"/>
    </reaction>
</comment>
<evidence type="ECO:0000256" key="6">
    <source>
        <dbReference type="ARBA" id="ARBA00022679"/>
    </source>
</evidence>
<dbReference type="NCBIfam" id="NF045515">
    <property type="entry name" value="Glp_gephyrin"/>
    <property type="match status" value="1"/>
</dbReference>
<dbReference type="SUPFAM" id="SSF63882">
    <property type="entry name" value="MoeA N-terminal region -like"/>
    <property type="match status" value="1"/>
</dbReference>